<protein>
    <submittedName>
        <fullName evidence="1">Head closure knob</fullName>
    </submittedName>
</protein>
<dbReference type="NCBIfam" id="TIGR01563">
    <property type="entry name" value="gp16_SPP1"/>
    <property type="match status" value="1"/>
</dbReference>
<evidence type="ECO:0000313" key="1">
    <source>
        <dbReference type="EMBL" id="DAF52500.1"/>
    </source>
</evidence>
<name>A0A8S5SN57_9CAUD</name>
<dbReference type="InterPro" id="IPR038666">
    <property type="entry name" value="SSP1_head-tail_sf"/>
</dbReference>
<organism evidence="1">
    <name type="scientific">Siphoviridae sp. ctCb814</name>
    <dbReference type="NCBI Taxonomy" id="2827808"/>
    <lineage>
        <taxon>Viruses</taxon>
        <taxon>Duplodnaviria</taxon>
        <taxon>Heunggongvirae</taxon>
        <taxon>Uroviricota</taxon>
        <taxon>Caudoviricetes</taxon>
    </lineage>
</organism>
<dbReference type="Pfam" id="PF05521">
    <property type="entry name" value="Phage_HCP"/>
    <property type="match status" value="1"/>
</dbReference>
<dbReference type="EMBL" id="BK032638">
    <property type="protein sequence ID" value="DAF52500.1"/>
    <property type="molecule type" value="Genomic_DNA"/>
</dbReference>
<reference evidence="1" key="1">
    <citation type="journal article" date="2021" name="Proc. Natl. Acad. Sci. U.S.A.">
        <title>A Catalog of Tens of Thousands of Viruses from Human Metagenomes Reveals Hidden Associations with Chronic Diseases.</title>
        <authorList>
            <person name="Tisza M.J."/>
            <person name="Buck C.B."/>
        </authorList>
    </citation>
    <scope>NUCLEOTIDE SEQUENCE</scope>
    <source>
        <strain evidence="1">CtCb814</strain>
    </source>
</reference>
<dbReference type="Gene3D" id="2.40.10.270">
    <property type="entry name" value="Bacteriophage SPP1 head-tail adaptor protein"/>
    <property type="match status" value="1"/>
</dbReference>
<sequence>MEENGMSLINEFLQDCILMDKKRTSDGEGGFITEWVEGAKIQAAIVRDTSMSARVAEKEGVTATYTITTAKTVKLGYHDVLKTKDGKIFRVTSNAGEKETPASSNLDIAQVMAEKWELTS</sequence>
<accession>A0A8S5SN57</accession>
<dbReference type="InterPro" id="IPR008767">
    <property type="entry name" value="Phage_SPP1_head-tail_adaptor"/>
</dbReference>
<proteinExistence type="predicted"/>